<evidence type="ECO:0000256" key="5">
    <source>
        <dbReference type="ARBA" id="ARBA00023242"/>
    </source>
</evidence>
<dbReference type="InterPro" id="IPR044888">
    <property type="entry name" value="Mediatior_Med7_sf"/>
</dbReference>
<dbReference type="InterPro" id="IPR037212">
    <property type="entry name" value="Med7/Med21-like"/>
</dbReference>
<keyword evidence="5 6" id="KW-0539">Nucleus</keyword>
<comment type="subunit">
    <text evidence="6">Component of the Mediator complex.</text>
</comment>
<dbReference type="GO" id="GO:0016592">
    <property type="term" value="C:mediator complex"/>
    <property type="evidence" value="ECO:0007669"/>
    <property type="project" value="InterPro"/>
</dbReference>
<dbReference type="Gene3D" id="6.10.140.200">
    <property type="match status" value="1"/>
</dbReference>
<evidence type="ECO:0000313" key="9">
    <source>
        <dbReference type="EMBL" id="KAG8466524.1"/>
    </source>
</evidence>
<comment type="caution">
    <text evidence="9">The sequence shown here is derived from an EMBL/GenBank/DDBJ whole genome shotgun (WGS) entry which is preliminary data.</text>
</comment>
<dbReference type="AlphaFoldDB" id="A0A8J6CBG0"/>
<evidence type="ECO:0000313" key="10">
    <source>
        <dbReference type="Proteomes" id="UP000751190"/>
    </source>
</evidence>
<reference evidence="9" key="1">
    <citation type="submission" date="2021-05" db="EMBL/GenBank/DDBJ databases">
        <title>The genome of the haptophyte Pavlova lutheri (Diacronema luteri, Pavlovales) - a model for lipid biosynthesis in eukaryotic algae.</title>
        <authorList>
            <person name="Hulatt C.J."/>
            <person name="Posewitz M.C."/>
        </authorList>
    </citation>
    <scope>NUCLEOTIDE SEQUENCE</scope>
    <source>
        <strain evidence="9">NIVA-4/92</strain>
    </source>
</reference>
<dbReference type="GO" id="GO:0006357">
    <property type="term" value="P:regulation of transcription by RNA polymerase II"/>
    <property type="evidence" value="ECO:0007669"/>
    <property type="project" value="InterPro"/>
</dbReference>
<keyword evidence="4 6" id="KW-0804">Transcription</keyword>
<comment type="similarity">
    <text evidence="2 6">Belongs to the Mediator complex subunit 7 family.</text>
</comment>
<evidence type="ECO:0000256" key="6">
    <source>
        <dbReference type="RuleBase" id="RU364060"/>
    </source>
</evidence>
<gene>
    <name evidence="9" type="ORF">KFE25_007903</name>
</gene>
<evidence type="ECO:0000256" key="7">
    <source>
        <dbReference type="SAM" id="Coils"/>
    </source>
</evidence>
<feature type="coiled-coil region" evidence="7">
    <location>
        <begin position="121"/>
        <end position="148"/>
    </location>
</feature>
<feature type="region of interest" description="Disordered" evidence="8">
    <location>
        <begin position="158"/>
        <end position="192"/>
    </location>
</feature>
<dbReference type="SUPFAM" id="SSF140718">
    <property type="entry name" value="Mediator hinge subcomplex-like"/>
    <property type="match status" value="1"/>
</dbReference>
<organism evidence="9 10">
    <name type="scientific">Diacronema lutheri</name>
    <name type="common">Unicellular marine alga</name>
    <name type="synonym">Monochrysis lutheri</name>
    <dbReference type="NCBI Taxonomy" id="2081491"/>
    <lineage>
        <taxon>Eukaryota</taxon>
        <taxon>Haptista</taxon>
        <taxon>Haptophyta</taxon>
        <taxon>Pavlovophyceae</taxon>
        <taxon>Pavlovales</taxon>
        <taxon>Pavlovaceae</taxon>
        <taxon>Diacronema</taxon>
    </lineage>
</organism>
<keyword evidence="3 6" id="KW-0805">Transcription regulation</keyword>
<evidence type="ECO:0000256" key="2">
    <source>
        <dbReference type="ARBA" id="ARBA00009994"/>
    </source>
</evidence>
<keyword evidence="7" id="KW-0175">Coiled coil</keyword>
<evidence type="ECO:0000256" key="8">
    <source>
        <dbReference type="SAM" id="MobiDB-lite"/>
    </source>
</evidence>
<feature type="compositionally biased region" description="Low complexity" evidence="8">
    <location>
        <begin position="159"/>
        <end position="192"/>
    </location>
</feature>
<comment type="subcellular location">
    <subcellularLocation>
        <location evidence="1 6">Nucleus</location>
    </subcellularLocation>
</comment>
<evidence type="ECO:0000256" key="4">
    <source>
        <dbReference type="ARBA" id="ARBA00023163"/>
    </source>
</evidence>
<dbReference type="GO" id="GO:0003712">
    <property type="term" value="F:transcription coregulator activity"/>
    <property type="evidence" value="ECO:0007669"/>
    <property type="project" value="InterPro"/>
</dbReference>
<comment type="function">
    <text evidence="6">Component of the Mediator complex, a coactivator involved in the regulated transcription of nearly all RNA polymerase II-dependent genes. Mediator functions as a bridge to convey information from gene-specific regulatory proteins to the basal RNA polymerase II transcription machinery.</text>
</comment>
<evidence type="ECO:0000256" key="1">
    <source>
        <dbReference type="ARBA" id="ARBA00004123"/>
    </source>
</evidence>
<dbReference type="Proteomes" id="UP000751190">
    <property type="component" value="Unassembled WGS sequence"/>
</dbReference>
<dbReference type="InterPro" id="IPR009244">
    <property type="entry name" value="Mediatior_Med7"/>
</dbReference>
<sequence>MASWPPAPPHFYLAASGALQPPPPPAPGATYVCFGESFPREAHRPPARDEQADAVGALRALHASFASGYLELLTAMTAAPSAVYELQLKAQALEEIVTRMQKLLADEARHWEAGDELVRAMREQTARKAQLARALDAASDTAEAQLRELLGPAPAFDTAEAASDAPPSAAGRGAARAAGNDEPSASAAPGASSAVGDAACVRAALRAVGAALDATAWPPQMRCYGRPSSCPSVRCSGA</sequence>
<dbReference type="Pfam" id="PF05983">
    <property type="entry name" value="Med7"/>
    <property type="match status" value="1"/>
</dbReference>
<keyword evidence="6" id="KW-0010">Activator</keyword>
<keyword evidence="10" id="KW-1185">Reference proteome</keyword>
<name>A0A8J6CBG0_DIALT</name>
<dbReference type="EMBL" id="JAGTXO010000007">
    <property type="protein sequence ID" value="KAG8466524.1"/>
    <property type="molecule type" value="Genomic_DNA"/>
</dbReference>
<protein>
    <recommendedName>
        <fullName evidence="6">Mediator of RNA polymerase II transcription subunit 7</fullName>
    </recommendedName>
</protein>
<accession>A0A8J6CBG0</accession>
<evidence type="ECO:0000256" key="3">
    <source>
        <dbReference type="ARBA" id="ARBA00023015"/>
    </source>
</evidence>
<proteinExistence type="inferred from homology"/>